<dbReference type="PANTHER" id="PTHR43297:SF2">
    <property type="entry name" value="DIPEPTIDE TRANSPORT ATP-BINDING PROTEIN DPPD"/>
    <property type="match status" value="1"/>
</dbReference>
<dbReference type="InterPro" id="IPR003593">
    <property type="entry name" value="AAA+_ATPase"/>
</dbReference>
<dbReference type="PANTHER" id="PTHR43297">
    <property type="entry name" value="OLIGOPEPTIDE TRANSPORT ATP-BINDING PROTEIN APPD"/>
    <property type="match status" value="1"/>
</dbReference>
<accession>A0A9W6L3C6</accession>
<gene>
    <name evidence="9" type="ORF">GCM10017577_32760</name>
</gene>
<dbReference type="InterPro" id="IPR027417">
    <property type="entry name" value="P-loop_NTPase"/>
</dbReference>
<sequence length="272" mass="29722">MPLLEVRNLTISLDPGHLDAPLVSGVDLTLHRGGTLGIVGESGSGKSLTCRSVLGILPPELYTGPETSIRFDRVELTELDTAGWLPYRADRIGAVFQDPGSYLDPSVPVGRQLAEVLRVRGGLRKREARDRAVELFTEVGLREPGRVAGQYPFELSGGMLQRVLIAIAICRDPDLLIADEATTALDVTVQAEVLDLLADLRERHGLALVLVSHDLAVVAQVCEEVVVMRSGRIVERGTAEQVLRAPQHEYTRSLVEAHARFGIEHVREAHRV</sequence>
<evidence type="ECO:0000256" key="2">
    <source>
        <dbReference type="ARBA" id="ARBA00005417"/>
    </source>
</evidence>
<name>A0A9W6L3C6_9PSEU</name>
<dbReference type="EMBL" id="BSFQ01000012">
    <property type="protein sequence ID" value="GLL12135.1"/>
    <property type="molecule type" value="Genomic_DNA"/>
</dbReference>
<dbReference type="SMART" id="SM00382">
    <property type="entry name" value="AAA"/>
    <property type="match status" value="1"/>
</dbReference>
<comment type="similarity">
    <text evidence="2">Belongs to the ABC transporter superfamily.</text>
</comment>
<dbReference type="SUPFAM" id="SSF52540">
    <property type="entry name" value="P-loop containing nucleoside triphosphate hydrolases"/>
    <property type="match status" value="1"/>
</dbReference>
<dbReference type="Gene3D" id="3.40.50.300">
    <property type="entry name" value="P-loop containing nucleotide triphosphate hydrolases"/>
    <property type="match status" value="1"/>
</dbReference>
<evidence type="ECO:0000259" key="8">
    <source>
        <dbReference type="PROSITE" id="PS50893"/>
    </source>
</evidence>
<protein>
    <recommendedName>
        <fullName evidence="8">ABC transporter domain-containing protein</fullName>
    </recommendedName>
</protein>
<dbReference type="Pfam" id="PF00005">
    <property type="entry name" value="ABC_tran"/>
    <property type="match status" value="1"/>
</dbReference>
<evidence type="ECO:0000313" key="9">
    <source>
        <dbReference type="EMBL" id="GLL12135.1"/>
    </source>
</evidence>
<dbReference type="PROSITE" id="PS50893">
    <property type="entry name" value="ABC_TRANSPORTER_2"/>
    <property type="match status" value="1"/>
</dbReference>
<dbReference type="RefSeq" id="WP_051737448.1">
    <property type="nucleotide sequence ID" value="NZ_BAAAUZ010000020.1"/>
</dbReference>
<evidence type="ECO:0000256" key="1">
    <source>
        <dbReference type="ARBA" id="ARBA00004202"/>
    </source>
</evidence>
<dbReference type="Proteomes" id="UP001143463">
    <property type="component" value="Unassembled WGS sequence"/>
</dbReference>
<dbReference type="InterPro" id="IPR050388">
    <property type="entry name" value="ABC_Ni/Peptide_Import"/>
</dbReference>
<keyword evidence="10" id="KW-1185">Reference proteome</keyword>
<dbReference type="InterPro" id="IPR017871">
    <property type="entry name" value="ABC_transporter-like_CS"/>
</dbReference>
<evidence type="ECO:0000256" key="4">
    <source>
        <dbReference type="ARBA" id="ARBA00022475"/>
    </source>
</evidence>
<keyword evidence="7" id="KW-0472">Membrane</keyword>
<dbReference type="GO" id="GO:0005524">
    <property type="term" value="F:ATP binding"/>
    <property type="evidence" value="ECO:0007669"/>
    <property type="project" value="UniProtKB-KW"/>
</dbReference>
<feature type="domain" description="ABC transporter" evidence="8">
    <location>
        <begin position="4"/>
        <end position="255"/>
    </location>
</feature>
<evidence type="ECO:0000256" key="7">
    <source>
        <dbReference type="ARBA" id="ARBA00023136"/>
    </source>
</evidence>
<evidence type="ECO:0000256" key="5">
    <source>
        <dbReference type="ARBA" id="ARBA00022741"/>
    </source>
</evidence>
<dbReference type="PROSITE" id="PS00211">
    <property type="entry name" value="ABC_TRANSPORTER_1"/>
    <property type="match status" value="1"/>
</dbReference>
<evidence type="ECO:0000256" key="3">
    <source>
        <dbReference type="ARBA" id="ARBA00022448"/>
    </source>
</evidence>
<dbReference type="InterPro" id="IPR003439">
    <property type="entry name" value="ABC_transporter-like_ATP-bd"/>
</dbReference>
<proteinExistence type="inferred from homology"/>
<evidence type="ECO:0000313" key="10">
    <source>
        <dbReference type="Proteomes" id="UP001143463"/>
    </source>
</evidence>
<keyword evidence="5" id="KW-0547">Nucleotide-binding</keyword>
<comment type="caution">
    <text evidence="9">The sequence shown here is derived from an EMBL/GenBank/DDBJ whole genome shotgun (WGS) entry which is preliminary data.</text>
</comment>
<dbReference type="CDD" id="cd03257">
    <property type="entry name" value="ABC_NikE_OppD_transporters"/>
    <property type="match status" value="1"/>
</dbReference>
<evidence type="ECO:0000256" key="6">
    <source>
        <dbReference type="ARBA" id="ARBA00022840"/>
    </source>
</evidence>
<keyword evidence="3" id="KW-0813">Transport</keyword>
<keyword evidence="4" id="KW-1003">Cell membrane</keyword>
<reference evidence="9" key="1">
    <citation type="journal article" date="2014" name="Int. J. Syst. Evol. Microbiol.">
        <title>Complete genome sequence of Corynebacterium casei LMG S-19264T (=DSM 44701T), isolated from a smear-ripened cheese.</title>
        <authorList>
            <consortium name="US DOE Joint Genome Institute (JGI-PGF)"/>
            <person name="Walter F."/>
            <person name="Albersmeier A."/>
            <person name="Kalinowski J."/>
            <person name="Ruckert C."/>
        </authorList>
    </citation>
    <scope>NUCLEOTIDE SEQUENCE</scope>
    <source>
        <strain evidence="9">VKM Ac-1069</strain>
    </source>
</reference>
<dbReference type="GO" id="GO:0016887">
    <property type="term" value="F:ATP hydrolysis activity"/>
    <property type="evidence" value="ECO:0007669"/>
    <property type="project" value="InterPro"/>
</dbReference>
<organism evidence="9 10">
    <name type="scientific">Pseudonocardia halophobica</name>
    <dbReference type="NCBI Taxonomy" id="29401"/>
    <lineage>
        <taxon>Bacteria</taxon>
        <taxon>Bacillati</taxon>
        <taxon>Actinomycetota</taxon>
        <taxon>Actinomycetes</taxon>
        <taxon>Pseudonocardiales</taxon>
        <taxon>Pseudonocardiaceae</taxon>
        <taxon>Pseudonocardia</taxon>
    </lineage>
</organism>
<reference evidence="9" key="2">
    <citation type="submission" date="2023-01" db="EMBL/GenBank/DDBJ databases">
        <authorList>
            <person name="Sun Q."/>
            <person name="Evtushenko L."/>
        </authorList>
    </citation>
    <scope>NUCLEOTIDE SEQUENCE</scope>
    <source>
        <strain evidence="9">VKM Ac-1069</strain>
    </source>
</reference>
<keyword evidence="6" id="KW-0067">ATP-binding</keyword>
<dbReference type="AlphaFoldDB" id="A0A9W6L3C6"/>
<comment type="subcellular location">
    <subcellularLocation>
        <location evidence="1">Cell membrane</location>
        <topology evidence="1">Peripheral membrane protein</topology>
    </subcellularLocation>
</comment>
<dbReference type="GO" id="GO:0005886">
    <property type="term" value="C:plasma membrane"/>
    <property type="evidence" value="ECO:0007669"/>
    <property type="project" value="UniProtKB-SubCell"/>
</dbReference>